<dbReference type="GO" id="GO:0043565">
    <property type="term" value="F:sequence-specific DNA binding"/>
    <property type="evidence" value="ECO:0007669"/>
    <property type="project" value="InterPro"/>
</dbReference>
<accession>A0AAV3TYI2</accession>
<evidence type="ECO:0000259" key="4">
    <source>
        <dbReference type="PROSITE" id="PS01124"/>
    </source>
</evidence>
<dbReference type="Pfam" id="PF12833">
    <property type="entry name" value="HTH_18"/>
    <property type="match status" value="1"/>
</dbReference>
<dbReference type="SMART" id="SM00342">
    <property type="entry name" value="HTH_ARAC"/>
    <property type="match status" value="1"/>
</dbReference>
<feature type="domain" description="HTH araC/xylS-type" evidence="4">
    <location>
        <begin position="218"/>
        <end position="318"/>
    </location>
</feature>
<dbReference type="InterPro" id="IPR050204">
    <property type="entry name" value="AraC_XylS_family_regulators"/>
</dbReference>
<name>A0AAV3TYI2_9ALTE</name>
<evidence type="ECO:0000313" key="6">
    <source>
        <dbReference type="Proteomes" id="UP001409585"/>
    </source>
</evidence>
<dbReference type="Gene3D" id="1.10.10.60">
    <property type="entry name" value="Homeodomain-like"/>
    <property type="match status" value="1"/>
</dbReference>
<gene>
    <name evidence="5" type="ORF">GCM10025791_06350</name>
</gene>
<dbReference type="PANTHER" id="PTHR46796:SF6">
    <property type="entry name" value="ARAC SUBFAMILY"/>
    <property type="match status" value="1"/>
</dbReference>
<dbReference type="Proteomes" id="UP001409585">
    <property type="component" value="Unassembled WGS sequence"/>
</dbReference>
<dbReference type="InterPro" id="IPR009057">
    <property type="entry name" value="Homeodomain-like_sf"/>
</dbReference>
<evidence type="ECO:0000256" key="2">
    <source>
        <dbReference type="ARBA" id="ARBA00023125"/>
    </source>
</evidence>
<reference evidence="6" key="1">
    <citation type="journal article" date="2019" name="Int. J. Syst. Evol. Microbiol.">
        <title>The Global Catalogue of Microorganisms (GCM) 10K type strain sequencing project: providing services to taxonomists for standard genome sequencing and annotation.</title>
        <authorList>
            <consortium name="The Broad Institute Genomics Platform"/>
            <consortium name="The Broad Institute Genome Sequencing Center for Infectious Disease"/>
            <person name="Wu L."/>
            <person name="Ma J."/>
        </authorList>
    </citation>
    <scope>NUCLEOTIDE SEQUENCE [LARGE SCALE GENOMIC DNA]</scope>
    <source>
        <strain evidence="6">JCM 19134</strain>
    </source>
</reference>
<keyword evidence="2" id="KW-0238">DNA-binding</keyword>
<evidence type="ECO:0000256" key="3">
    <source>
        <dbReference type="ARBA" id="ARBA00023163"/>
    </source>
</evidence>
<proteinExistence type="predicted"/>
<organism evidence="5 6">
    <name type="scientific">Halioxenophilus aromaticivorans</name>
    <dbReference type="NCBI Taxonomy" id="1306992"/>
    <lineage>
        <taxon>Bacteria</taxon>
        <taxon>Pseudomonadati</taxon>
        <taxon>Pseudomonadota</taxon>
        <taxon>Gammaproteobacteria</taxon>
        <taxon>Alteromonadales</taxon>
        <taxon>Alteromonadaceae</taxon>
        <taxon>Halioxenophilus</taxon>
    </lineage>
</organism>
<dbReference type="AlphaFoldDB" id="A0AAV3TYI2"/>
<sequence>MEIRVAKGVCSVPASPKAVMLFKTINRKTTGKIVQSFASQPITVANEISVPAAKVQILNYAPRGDCEQTMQTRGDHWLDLTLSPRPLNARANFTGYWEPQRFEGIGKIFMVPSGGELRARGDAGFQQSSLVCQLDPKIFEQWLQPSALLAADQLAAFLDIQDVHIHQLLSRLAHELTDPGFSSEALVELICAQLAIELGRYRTSSELEDNNTPRGLKSYQLRLIKERLNELGVPPSLAELAQLCGISVRHLTRGHRASTGQSIGDAIAEVRIKHAIRLLQTDMSIKAIALTLGFKSSASFCHVFRKAMAEPPGQYRQRFSRVRR</sequence>
<dbReference type="PANTHER" id="PTHR46796">
    <property type="entry name" value="HTH-TYPE TRANSCRIPTIONAL ACTIVATOR RHAS-RELATED"/>
    <property type="match status" value="1"/>
</dbReference>
<dbReference type="PROSITE" id="PS00041">
    <property type="entry name" value="HTH_ARAC_FAMILY_1"/>
    <property type="match status" value="1"/>
</dbReference>
<dbReference type="GO" id="GO:0003700">
    <property type="term" value="F:DNA-binding transcription factor activity"/>
    <property type="evidence" value="ECO:0007669"/>
    <property type="project" value="InterPro"/>
</dbReference>
<dbReference type="PROSITE" id="PS01124">
    <property type="entry name" value="HTH_ARAC_FAMILY_2"/>
    <property type="match status" value="1"/>
</dbReference>
<keyword evidence="6" id="KW-1185">Reference proteome</keyword>
<comment type="caution">
    <text evidence="5">The sequence shown here is derived from an EMBL/GenBank/DDBJ whole genome shotgun (WGS) entry which is preliminary data.</text>
</comment>
<dbReference type="EMBL" id="BAABLX010000004">
    <property type="protein sequence ID" value="GAA4932516.1"/>
    <property type="molecule type" value="Genomic_DNA"/>
</dbReference>
<evidence type="ECO:0000313" key="5">
    <source>
        <dbReference type="EMBL" id="GAA4932516.1"/>
    </source>
</evidence>
<keyword evidence="1" id="KW-0805">Transcription regulation</keyword>
<dbReference type="InterPro" id="IPR018062">
    <property type="entry name" value="HTH_AraC-typ_CS"/>
</dbReference>
<dbReference type="InterPro" id="IPR018060">
    <property type="entry name" value="HTH_AraC"/>
</dbReference>
<protein>
    <recommendedName>
        <fullName evidence="4">HTH araC/xylS-type domain-containing protein</fullName>
    </recommendedName>
</protein>
<dbReference type="SUPFAM" id="SSF46689">
    <property type="entry name" value="Homeodomain-like"/>
    <property type="match status" value="1"/>
</dbReference>
<keyword evidence="3" id="KW-0804">Transcription</keyword>
<evidence type="ECO:0000256" key="1">
    <source>
        <dbReference type="ARBA" id="ARBA00023015"/>
    </source>
</evidence>